<dbReference type="InterPro" id="IPR000835">
    <property type="entry name" value="HTH_MarR-typ"/>
</dbReference>
<comment type="caution">
    <text evidence="5">The sequence shown here is derived from an EMBL/GenBank/DDBJ whole genome shotgun (WGS) entry which is preliminary data.</text>
</comment>
<feature type="domain" description="HTH marR-type" evidence="4">
    <location>
        <begin position="10"/>
        <end position="145"/>
    </location>
</feature>
<dbReference type="PROSITE" id="PS01117">
    <property type="entry name" value="HTH_MARR_1"/>
    <property type="match status" value="1"/>
</dbReference>
<evidence type="ECO:0000256" key="2">
    <source>
        <dbReference type="ARBA" id="ARBA00023125"/>
    </source>
</evidence>
<reference evidence="5 6" key="1">
    <citation type="submission" date="2024-10" db="EMBL/GenBank/DDBJ databases">
        <title>The Natural Products Discovery Center: Release of the First 8490 Sequenced Strains for Exploring Actinobacteria Biosynthetic Diversity.</title>
        <authorList>
            <person name="Kalkreuter E."/>
            <person name="Kautsar S.A."/>
            <person name="Yang D."/>
            <person name="Bader C.D."/>
            <person name="Teijaro C.N."/>
            <person name="Fluegel L."/>
            <person name="Davis C.M."/>
            <person name="Simpson J.R."/>
            <person name="Lauterbach L."/>
            <person name="Steele A.D."/>
            <person name="Gui C."/>
            <person name="Meng S."/>
            <person name="Li G."/>
            <person name="Viehrig K."/>
            <person name="Ye F."/>
            <person name="Su P."/>
            <person name="Kiefer A.F."/>
            <person name="Nichols A."/>
            <person name="Cepeda A.J."/>
            <person name="Yan W."/>
            <person name="Fan B."/>
            <person name="Jiang Y."/>
            <person name="Adhikari A."/>
            <person name="Zheng C.-J."/>
            <person name="Schuster L."/>
            <person name="Cowan T.M."/>
            <person name="Smanski M.J."/>
            <person name="Chevrette M.G."/>
            <person name="De Carvalho L.P.S."/>
            <person name="Shen B."/>
        </authorList>
    </citation>
    <scope>NUCLEOTIDE SEQUENCE [LARGE SCALE GENOMIC DNA]</scope>
    <source>
        <strain evidence="5 6">NPDC053399</strain>
    </source>
</reference>
<evidence type="ECO:0000256" key="3">
    <source>
        <dbReference type="ARBA" id="ARBA00023163"/>
    </source>
</evidence>
<keyword evidence="6" id="KW-1185">Reference proteome</keyword>
<accession>A0ABW8CA55</accession>
<dbReference type="Gene3D" id="1.10.10.10">
    <property type="entry name" value="Winged helix-like DNA-binding domain superfamily/Winged helix DNA-binding domain"/>
    <property type="match status" value="1"/>
</dbReference>
<dbReference type="PANTHER" id="PTHR33164">
    <property type="entry name" value="TRANSCRIPTIONAL REGULATOR, MARR FAMILY"/>
    <property type="match status" value="1"/>
</dbReference>
<dbReference type="SUPFAM" id="SSF46785">
    <property type="entry name" value="Winged helix' DNA-binding domain"/>
    <property type="match status" value="1"/>
</dbReference>
<keyword evidence="1" id="KW-0805">Transcription regulation</keyword>
<dbReference type="Proteomes" id="UP001614394">
    <property type="component" value="Unassembled WGS sequence"/>
</dbReference>
<dbReference type="InterPro" id="IPR039422">
    <property type="entry name" value="MarR/SlyA-like"/>
</dbReference>
<sequence length="168" mass="17605">MPPTLPSSGAARAAHAAGTVAELLEVLWGRGQDGTILGSLPPSQLRALIVIEEREGANLRTLSDALGSRAPAVSRLCDRLEAAGLLERTPSTTSGREVELRLTNRGRTALNDVRAMRRHEVTAVLQTMPTAQLAALAEGLEAFQDAARSRIGLDEPSAATPHAAADTA</sequence>
<dbReference type="EMBL" id="JBITYG010000006">
    <property type="protein sequence ID" value="MFI9103315.1"/>
    <property type="molecule type" value="Genomic_DNA"/>
</dbReference>
<evidence type="ECO:0000259" key="4">
    <source>
        <dbReference type="PROSITE" id="PS50995"/>
    </source>
</evidence>
<dbReference type="RefSeq" id="WP_399652142.1">
    <property type="nucleotide sequence ID" value="NZ_JBITYG010000006.1"/>
</dbReference>
<dbReference type="PANTHER" id="PTHR33164:SF103">
    <property type="entry name" value="REGULATORY PROTEIN MARR"/>
    <property type="match status" value="1"/>
</dbReference>
<name>A0ABW8CA55_9ACTN</name>
<keyword evidence="3" id="KW-0804">Transcription</keyword>
<keyword evidence="2" id="KW-0238">DNA-binding</keyword>
<organism evidence="5 6">
    <name type="scientific">Streptomyces fildesensis</name>
    <dbReference type="NCBI Taxonomy" id="375757"/>
    <lineage>
        <taxon>Bacteria</taxon>
        <taxon>Bacillati</taxon>
        <taxon>Actinomycetota</taxon>
        <taxon>Actinomycetes</taxon>
        <taxon>Kitasatosporales</taxon>
        <taxon>Streptomycetaceae</taxon>
        <taxon>Streptomyces</taxon>
    </lineage>
</organism>
<evidence type="ECO:0000256" key="1">
    <source>
        <dbReference type="ARBA" id="ARBA00023015"/>
    </source>
</evidence>
<dbReference type="InterPro" id="IPR023187">
    <property type="entry name" value="Tscrpt_reg_MarR-type_CS"/>
</dbReference>
<dbReference type="InterPro" id="IPR036388">
    <property type="entry name" value="WH-like_DNA-bd_sf"/>
</dbReference>
<protein>
    <submittedName>
        <fullName evidence="5">MarR family winged helix-turn-helix transcriptional regulator</fullName>
    </submittedName>
</protein>
<gene>
    <name evidence="5" type="ORF">ACIGXA_22615</name>
</gene>
<dbReference type="InterPro" id="IPR036390">
    <property type="entry name" value="WH_DNA-bd_sf"/>
</dbReference>
<proteinExistence type="predicted"/>
<dbReference type="Pfam" id="PF12802">
    <property type="entry name" value="MarR_2"/>
    <property type="match status" value="1"/>
</dbReference>
<evidence type="ECO:0000313" key="6">
    <source>
        <dbReference type="Proteomes" id="UP001614394"/>
    </source>
</evidence>
<dbReference type="PROSITE" id="PS50995">
    <property type="entry name" value="HTH_MARR_2"/>
    <property type="match status" value="1"/>
</dbReference>
<dbReference type="SMART" id="SM00347">
    <property type="entry name" value="HTH_MARR"/>
    <property type="match status" value="1"/>
</dbReference>
<evidence type="ECO:0000313" key="5">
    <source>
        <dbReference type="EMBL" id="MFI9103315.1"/>
    </source>
</evidence>